<feature type="transmembrane region" description="Helical" evidence="1">
    <location>
        <begin position="29"/>
        <end position="47"/>
    </location>
</feature>
<keyword evidence="3" id="KW-1185">Reference proteome</keyword>
<evidence type="ECO:0000313" key="2">
    <source>
        <dbReference type="EMBL" id="MBB5820345.1"/>
    </source>
</evidence>
<reference evidence="2 3" key="1">
    <citation type="submission" date="2020-08" db="EMBL/GenBank/DDBJ databases">
        <title>Sequencing the genomes of 1000 actinobacteria strains.</title>
        <authorList>
            <person name="Klenk H.-P."/>
        </authorList>
    </citation>
    <scope>NUCLEOTIDE SEQUENCE [LARGE SCALE GENOMIC DNA]</scope>
    <source>
        <strain evidence="2 3">DSM 46887</strain>
    </source>
</reference>
<keyword evidence="1" id="KW-0472">Membrane</keyword>
<accession>A0A7W9MGX6</accession>
<evidence type="ECO:0000313" key="3">
    <source>
        <dbReference type="Proteomes" id="UP000540685"/>
    </source>
</evidence>
<gene>
    <name evidence="2" type="ORF">F4562_003407</name>
</gene>
<dbReference type="EMBL" id="JACHMP010000001">
    <property type="protein sequence ID" value="MBB5820345.1"/>
    <property type="molecule type" value="Genomic_DNA"/>
</dbReference>
<comment type="caution">
    <text evidence="2">The sequence shown here is derived from an EMBL/GenBank/DDBJ whole genome shotgun (WGS) entry which is preliminary data.</text>
</comment>
<keyword evidence="1" id="KW-1133">Transmembrane helix</keyword>
<evidence type="ECO:0008006" key="4">
    <source>
        <dbReference type="Google" id="ProtNLM"/>
    </source>
</evidence>
<proteinExistence type="predicted"/>
<dbReference type="AlphaFoldDB" id="A0A7W9MGX6"/>
<dbReference type="RefSeq" id="WP_221207831.1">
    <property type="nucleotide sequence ID" value="NZ_JACHMP010000001.1"/>
</dbReference>
<evidence type="ECO:0000256" key="1">
    <source>
        <dbReference type="SAM" id="Phobius"/>
    </source>
</evidence>
<protein>
    <recommendedName>
        <fullName evidence="4">Holin</fullName>
    </recommendedName>
</protein>
<dbReference type="Proteomes" id="UP000540685">
    <property type="component" value="Unassembled WGS sequence"/>
</dbReference>
<organism evidence="2 3">
    <name type="scientific">Streptosporangium becharense</name>
    <dbReference type="NCBI Taxonomy" id="1816182"/>
    <lineage>
        <taxon>Bacteria</taxon>
        <taxon>Bacillati</taxon>
        <taxon>Actinomycetota</taxon>
        <taxon>Actinomycetes</taxon>
        <taxon>Streptosporangiales</taxon>
        <taxon>Streptosporangiaceae</taxon>
        <taxon>Streptosporangium</taxon>
    </lineage>
</organism>
<sequence length="57" mass="5801">MAKAIVAAGSAGLGALVTAMDDNVIVTGEWVTVGLFVLGALGVTYVVPNAERSDPRR</sequence>
<keyword evidence="1" id="KW-0812">Transmembrane</keyword>
<name>A0A7W9MGX6_9ACTN</name>